<evidence type="ECO:0000256" key="7">
    <source>
        <dbReference type="RuleBase" id="RU363032"/>
    </source>
</evidence>
<feature type="transmembrane region" description="Helical" evidence="7">
    <location>
        <begin position="218"/>
        <end position="236"/>
    </location>
</feature>
<name>D5MH58_METO1</name>
<keyword evidence="4 7" id="KW-0812">Transmembrane</keyword>
<feature type="domain" description="ABC transmembrane type-1" evidence="8">
    <location>
        <begin position="59"/>
        <end position="236"/>
    </location>
</feature>
<dbReference type="Proteomes" id="UP000006898">
    <property type="component" value="Chromosome"/>
</dbReference>
<dbReference type="EMBL" id="FP565575">
    <property type="protein sequence ID" value="CBE69089.1"/>
    <property type="molecule type" value="Genomic_DNA"/>
</dbReference>
<dbReference type="Pfam" id="PF00528">
    <property type="entry name" value="BPD_transp_1"/>
    <property type="match status" value="1"/>
</dbReference>
<sequence length="249" mass="27177">MIRKWWIVLGPLVLLALWAAVTGLGLVRPIFLPSPWRVLATLGALLADGPLWRDAGATLYRTGIAFVIAAIVGVVVGVPLGVWARLYESVEVIFDFFRSMPSPALIPLAMLLFGLGDLSRIAVAAFTCSLINAIQAAYAVRTIPRYRVLGARIAGANGLFLFVRVLMPSVLPGLVAGWRITLSLSLIIVVVSEMFIGTRTGLGMRIYDFHLMFRSAEMYASVLVVGIIGYVLNKIVEVAEKHFVHWSGR</sequence>
<evidence type="ECO:0000313" key="10">
    <source>
        <dbReference type="Proteomes" id="UP000006898"/>
    </source>
</evidence>
<reference evidence="9 10" key="1">
    <citation type="journal article" date="2010" name="Nature">
        <title>Nitrite-driven anaerobic methane oxidation by oxygenic bacteria.</title>
        <authorList>
            <person name="Ettwig K.F."/>
            <person name="Butler M.K."/>
            <person name="Le Paslier D."/>
            <person name="Pelletier E."/>
            <person name="Mangenot S."/>
            <person name="Kuypers M.M.M."/>
            <person name="Schreiber F."/>
            <person name="Dutilh B.E."/>
            <person name="Zedelius J."/>
            <person name="de Beer D."/>
            <person name="Gloerich J."/>
            <person name="Wessels H.J.C.T."/>
            <person name="van Allen T."/>
            <person name="Luesken F."/>
            <person name="Wu M."/>
            <person name="van de Pas-Schoonen K.T."/>
            <person name="Op den Camp H.J.M."/>
            <person name="Janssen-Megens E.M."/>
            <person name="Francoijs K-J."/>
            <person name="Stunnenberg H."/>
            <person name="Weissenbach J."/>
            <person name="Jetten M.S.M."/>
            <person name="Strous M."/>
        </authorList>
    </citation>
    <scope>NUCLEOTIDE SEQUENCE [LARGE SCALE GENOMIC DNA]</scope>
</reference>
<evidence type="ECO:0000256" key="4">
    <source>
        <dbReference type="ARBA" id="ARBA00022692"/>
    </source>
</evidence>
<dbReference type="AlphaFoldDB" id="D5MH58"/>
<dbReference type="eggNOG" id="COG0600">
    <property type="taxonomic scope" value="Bacteria"/>
</dbReference>
<feature type="transmembrane region" description="Helical" evidence="7">
    <location>
        <begin position="177"/>
        <end position="197"/>
    </location>
</feature>
<keyword evidence="3" id="KW-1003">Cell membrane</keyword>
<dbReference type="KEGG" id="mox:DAMO_2039"/>
<comment type="similarity">
    <text evidence="7">Belongs to the binding-protein-dependent transport system permease family.</text>
</comment>
<dbReference type="InterPro" id="IPR000515">
    <property type="entry name" value="MetI-like"/>
</dbReference>
<dbReference type="InterPro" id="IPR035906">
    <property type="entry name" value="MetI-like_sf"/>
</dbReference>
<dbReference type="HOGENOM" id="CLU_046113_1_1_0"/>
<feature type="transmembrane region" description="Helical" evidence="7">
    <location>
        <begin position="64"/>
        <end position="84"/>
    </location>
</feature>
<protein>
    <submittedName>
        <fullName evidence="9">ABC transporter, permease protein</fullName>
    </submittedName>
</protein>
<evidence type="ECO:0000256" key="6">
    <source>
        <dbReference type="ARBA" id="ARBA00023136"/>
    </source>
</evidence>
<dbReference type="PROSITE" id="PS50928">
    <property type="entry name" value="ABC_TM1"/>
    <property type="match status" value="1"/>
</dbReference>
<accession>D5MH58</accession>
<feature type="transmembrane region" description="Helical" evidence="7">
    <location>
        <begin position="152"/>
        <end position="171"/>
    </location>
</feature>
<dbReference type="GO" id="GO:0055085">
    <property type="term" value="P:transmembrane transport"/>
    <property type="evidence" value="ECO:0007669"/>
    <property type="project" value="InterPro"/>
</dbReference>
<evidence type="ECO:0000313" key="9">
    <source>
        <dbReference type="EMBL" id="CBE69089.1"/>
    </source>
</evidence>
<evidence type="ECO:0000259" key="8">
    <source>
        <dbReference type="PROSITE" id="PS50928"/>
    </source>
</evidence>
<dbReference type="Gene3D" id="1.10.3720.10">
    <property type="entry name" value="MetI-like"/>
    <property type="match status" value="1"/>
</dbReference>
<dbReference type="PANTHER" id="PTHR30151">
    <property type="entry name" value="ALKANE SULFONATE ABC TRANSPORTER-RELATED, MEMBRANE SUBUNIT"/>
    <property type="match status" value="1"/>
</dbReference>
<keyword evidence="2 7" id="KW-0813">Transport</keyword>
<keyword evidence="6 7" id="KW-0472">Membrane</keyword>
<proteinExistence type="inferred from homology"/>
<evidence type="ECO:0000256" key="1">
    <source>
        <dbReference type="ARBA" id="ARBA00004651"/>
    </source>
</evidence>
<keyword evidence="5 7" id="KW-1133">Transmembrane helix</keyword>
<evidence type="ECO:0000256" key="2">
    <source>
        <dbReference type="ARBA" id="ARBA00022448"/>
    </source>
</evidence>
<dbReference type="PANTHER" id="PTHR30151:SF0">
    <property type="entry name" value="ABC TRANSPORTER PERMEASE PROTEIN MJ0413-RELATED"/>
    <property type="match status" value="1"/>
</dbReference>
<comment type="subcellular location">
    <subcellularLocation>
        <location evidence="1 7">Cell membrane</location>
        <topology evidence="1 7">Multi-pass membrane protein</topology>
    </subcellularLocation>
</comment>
<dbReference type="STRING" id="671143.DAMO_2039"/>
<organism evidence="9 10">
    <name type="scientific">Methylomirabilis oxygeniifera</name>
    <dbReference type="NCBI Taxonomy" id="671143"/>
    <lineage>
        <taxon>Bacteria</taxon>
        <taxon>Candidatus Methylomirabilota</taxon>
        <taxon>Candidatus Methylomirabilia</taxon>
        <taxon>Candidatus Methylomirabilales</taxon>
        <taxon>Candidatus Methylomirabilaceae</taxon>
        <taxon>Candidatus Methylomirabilis</taxon>
    </lineage>
</organism>
<dbReference type="SUPFAM" id="SSF161098">
    <property type="entry name" value="MetI-like"/>
    <property type="match status" value="1"/>
</dbReference>
<gene>
    <name evidence="9" type="ORF">DAMO_2039</name>
</gene>
<evidence type="ECO:0000256" key="5">
    <source>
        <dbReference type="ARBA" id="ARBA00022989"/>
    </source>
</evidence>
<dbReference type="GO" id="GO:0005886">
    <property type="term" value="C:plasma membrane"/>
    <property type="evidence" value="ECO:0007669"/>
    <property type="project" value="UniProtKB-SubCell"/>
</dbReference>
<evidence type="ECO:0000256" key="3">
    <source>
        <dbReference type="ARBA" id="ARBA00022475"/>
    </source>
</evidence>